<feature type="transmembrane region" description="Helical" evidence="7">
    <location>
        <begin position="24"/>
        <end position="47"/>
    </location>
</feature>
<geneLocation type="plastid" evidence="9"/>
<dbReference type="Pfam" id="PF00528">
    <property type="entry name" value="BPD_transp_1"/>
    <property type="match status" value="1"/>
</dbReference>
<dbReference type="PANTHER" id="PTHR30406:SF1">
    <property type="entry name" value="SULFATE TRANSPORT SYSTEM PERMEASE PROTEIN CYSW"/>
    <property type="match status" value="1"/>
</dbReference>
<dbReference type="InterPro" id="IPR035906">
    <property type="entry name" value="MetI-like_sf"/>
</dbReference>
<feature type="transmembrane region" description="Helical" evidence="7">
    <location>
        <begin position="253"/>
        <end position="271"/>
    </location>
</feature>
<evidence type="ECO:0000259" key="8">
    <source>
        <dbReference type="PROSITE" id="PS50928"/>
    </source>
</evidence>
<keyword evidence="2" id="KW-0813">Transport</keyword>
<proteinExistence type="predicted"/>
<comment type="subcellular location">
    <subcellularLocation>
        <location evidence="1">Plastid membrane</location>
        <topology evidence="1">Multi-pass membrane protein</topology>
    </subcellularLocation>
</comment>
<feature type="transmembrane region" description="Helical" evidence="7">
    <location>
        <begin position="145"/>
        <end position="165"/>
    </location>
</feature>
<evidence type="ECO:0000256" key="1">
    <source>
        <dbReference type="ARBA" id="ARBA00004446"/>
    </source>
</evidence>
<feature type="transmembrane region" description="Helical" evidence="7">
    <location>
        <begin position="67"/>
        <end position="92"/>
    </location>
</feature>
<reference evidence="9" key="1">
    <citation type="journal article" date="2023" name="J. Phycol.">
        <title>Revised classification of the Cyanidiophyceae based on plastid genome data with descriptions of the Cavernulicolales ord. nov. and Galdieriales ord. nov. (Rhodophyta).</title>
        <authorList>
            <person name="Park S.I."/>
            <person name="Cho C.H."/>
            <person name="Ciniglia C."/>
            <person name="Huang T.Y."/>
            <person name="Liu S.L."/>
            <person name="Bustamante D.E."/>
            <person name="Calderon M.S."/>
            <person name="Mansilla A."/>
            <person name="McDermott T."/>
            <person name="Andersen R.A."/>
            <person name="Yoon H.S."/>
        </authorList>
    </citation>
    <scope>NUCLEOTIDE SEQUENCE</scope>
</reference>
<dbReference type="InterPro" id="IPR005667">
    <property type="entry name" value="Sulph_transpt2"/>
</dbReference>
<dbReference type="GO" id="GO:0015419">
    <property type="term" value="F:ABC-type sulfate transporter activity"/>
    <property type="evidence" value="ECO:0007669"/>
    <property type="project" value="InterPro"/>
</dbReference>
<dbReference type="GO" id="GO:0005886">
    <property type="term" value="C:plasma membrane"/>
    <property type="evidence" value="ECO:0007669"/>
    <property type="project" value="TreeGrafter"/>
</dbReference>
<dbReference type="EMBL" id="OP616817">
    <property type="protein sequence ID" value="WDB00041.1"/>
    <property type="molecule type" value="Genomic_DNA"/>
</dbReference>
<evidence type="ECO:0000256" key="4">
    <source>
        <dbReference type="ARBA" id="ARBA00022989"/>
    </source>
</evidence>
<dbReference type="Gene3D" id="1.10.3720.10">
    <property type="entry name" value="MetI-like"/>
    <property type="match status" value="1"/>
</dbReference>
<dbReference type="AlphaFoldDB" id="A0A9Y1I456"/>
<dbReference type="PANTHER" id="PTHR30406">
    <property type="entry name" value="SULFATE TRANSPORT SYSTEM PERMEASE PROTEIN"/>
    <property type="match status" value="1"/>
</dbReference>
<evidence type="ECO:0000313" key="9">
    <source>
        <dbReference type="EMBL" id="WDB00041.1"/>
    </source>
</evidence>
<evidence type="ECO:0000256" key="7">
    <source>
        <dbReference type="SAM" id="Phobius"/>
    </source>
</evidence>
<name>A0A9Y1I456_9RHOD</name>
<protein>
    <submittedName>
        <fullName evidence="9">Sulfate transport system permease protein</fullName>
    </submittedName>
</protein>
<evidence type="ECO:0000256" key="5">
    <source>
        <dbReference type="ARBA" id="ARBA00023032"/>
    </source>
</evidence>
<accession>A0A9Y1I456</accession>
<sequence>MSIKSNKTFNKVKSKLCICYNNKYFYILISLLFIFIFTILPISHILFKILNINLLTILRHLKSNNFINALKLSINVSIIVIIINTYISILIIKVLINKNFKHQTMLISVLDLPSSISPIIVGLMISILYGHNNHVLTLLKLNTHILYAFPGIILGNLIITLPLIIREVIPIIREISKQEIESAEILGANENEIFLNIIFPQIKTNLLSGIIITNCRCFSEFGATSIISGNIIGKTQTLTLFIEQAYKEYENEISYIASATLILIIISISIIQKTIIIKKKNDS</sequence>
<keyword evidence="4 7" id="KW-1133">Transmembrane helix</keyword>
<keyword evidence="6 7" id="KW-0472">Membrane</keyword>
<dbReference type="GO" id="GO:0042170">
    <property type="term" value="C:plastid membrane"/>
    <property type="evidence" value="ECO:0007669"/>
    <property type="project" value="UniProtKB-SubCell"/>
</dbReference>
<dbReference type="CDD" id="cd06261">
    <property type="entry name" value="TM_PBP2"/>
    <property type="match status" value="1"/>
</dbReference>
<dbReference type="InterPro" id="IPR000515">
    <property type="entry name" value="MetI-like"/>
</dbReference>
<evidence type="ECO:0000256" key="2">
    <source>
        <dbReference type="ARBA" id="ARBA00022448"/>
    </source>
</evidence>
<organism evidence="9">
    <name type="scientific">Cyanidium sp. THAL103</name>
    <dbReference type="NCBI Taxonomy" id="3027999"/>
    <lineage>
        <taxon>Eukaryota</taxon>
        <taxon>Rhodophyta</taxon>
        <taxon>Bangiophyceae</taxon>
        <taxon>Cyanidiales</taxon>
        <taxon>Cyanidiaceae</taxon>
        <taxon>Cyanidium</taxon>
    </lineage>
</organism>
<gene>
    <name evidence="9" type="primary">cysW</name>
    <name evidence="9" type="ORF">CspTHAL103_116</name>
</gene>
<keyword evidence="9" id="KW-0934">Plastid</keyword>
<keyword evidence="5" id="KW-0764">Sulfate transport</keyword>
<evidence type="ECO:0000256" key="6">
    <source>
        <dbReference type="ARBA" id="ARBA00023136"/>
    </source>
</evidence>
<feature type="domain" description="ABC transmembrane type-1" evidence="8">
    <location>
        <begin position="66"/>
        <end position="274"/>
    </location>
</feature>
<dbReference type="SUPFAM" id="SSF161098">
    <property type="entry name" value="MetI-like"/>
    <property type="match status" value="1"/>
</dbReference>
<feature type="transmembrane region" description="Helical" evidence="7">
    <location>
        <begin position="104"/>
        <end position="125"/>
    </location>
</feature>
<evidence type="ECO:0000256" key="3">
    <source>
        <dbReference type="ARBA" id="ARBA00022692"/>
    </source>
</evidence>
<dbReference type="PROSITE" id="PS50928">
    <property type="entry name" value="ABC_TM1"/>
    <property type="match status" value="1"/>
</dbReference>
<keyword evidence="3 7" id="KW-0812">Transmembrane</keyword>